<sequence length="136" mass="14617">MSDRYVLVRDDANTAKPLELAVIDTYQAGERRPVANLSGGESFIVSLALALGLSEMSSGRARIDSLFIDEGFASLDENYMEAALQTLSTLGSREGKLVGVISHVESLKERIDVQIEVKKLSGGRSTLAGPGVKENF</sequence>
<evidence type="ECO:0000313" key="1">
    <source>
        <dbReference type="EMBL" id="MPN58433.1"/>
    </source>
</evidence>
<organism evidence="1">
    <name type="scientific">bioreactor metagenome</name>
    <dbReference type="NCBI Taxonomy" id="1076179"/>
    <lineage>
        <taxon>unclassified sequences</taxon>
        <taxon>metagenomes</taxon>
        <taxon>ecological metagenomes</taxon>
    </lineage>
</organism>
<dbReference type="PANTHER" id="PTHR32114:SF2">
    <property type="entry name" value="ABC TRANSPORTER ABCH.3"/>
    <property type="match status" value="1"/>
</dbReference>
<dbReference type="PANTHER" id="PTHR32114">
    <property type="entry name" value="ABC TRANSPORTER ABCH.3"/>
    <property type="match status" value="1"/>
</dbReference>
<reference evidence="1" key="1">
    <citation type="submission" date="2019-08" db="EMBL/GenBank/DDBJ databases">
        <authorList>
            <person name="Kucharzyk K."/>
            <person name="Murdoch R.W."/>
            <person name="Higgins S."/>
            <person name="Loffler F."/>
        </authorList>
    </citation>
    <scope>NUCLEOTIDE SEQUENCE</scope>
</reference>
<dbReference type="SUPFAM" id="SSF52540">
    <property type="entry name" value="P-loop containing nucleoside triphosphate hydrolases"/>
    <property type="match status" value="1"/>
</dbReference>
<proteinExistence type="predicted"/>
<dbReference type="EMBL" id="VSSQ01131099">
    <property type="protein sequence ID" value="MPN58433.1"/>
    <property type="molecule type" value="Genomic_DNA"/>
</dbReference>
<gene>
    <name evidence="1" type="primary">sbcC_10</name>
    <name evidence="1" type="ORF">SDC9_206138</name>
</gene>
<dbReference type="Gene3D" id="3.40.50.300">
    <property type="entry name" value="P-loop containing nucleotide triphosphate hydrolases"/>
    <property type="match status" value="1"/>
</dbReference>
<comment type="caution">
    <text evidence="1">The sequence shown here is derived from an EMBL/GenBank/DDBJ whole genome shotgun (WGS) entry which is preliminary data.</text>
</comment>
<accession>A0A645JFR2</accession>
<dbReference type="InterPro" id="IPR027417">
    <property type="entry name" value="P-loop_NTPase"/>
</dbReference>
<name>A0A645JFR2_9ZZZZ</name>
<dbReference type="AlphaFoldDB" id="A0A645JFR2"/>
<dbReference type="Pfam" id="PF13558">
    <property type="entry name" value="SbcC_Walker_B"/>
    <property type="match status" value="1"/>
</dbReference>
<protein>
    <submittedName>
        <fullName evidence="1">Nuclease SbcCD subunit C</fullName>
    </submittedName>
</protein>